<dbReference type="InterPro" id="IPR025671">
    <property type="entry name" value="HXXEE"/>
</dbReference>
<dbReference type="OrthoDB" id="4808449at2"/>
<sequence>MGPKTVALGLFGAWLVNDAEEWLTMGPWSRNRAESGVKPGWLPVPPWLRRGVSDEHAHIAIGLVGVVMAAAAADGVRTDGRSPFFQTVVTAFGLHGFAHLALSAAARGYTPGVVTAPTVVIPYYWWARRELGRAGIRRDDRGLTVSAVASTAAVLGMAHGAAALLSRR</sequence>
<feature type="transmembrane region" description="Helical" evidence="1">
    <location>
        <begin position="108"/>
        <end position="126"/>
    </location>
</feature>
<keyword evidence="1" id="KW-1133">Transmembrane helix</keyword>
<organism evidence="2 3">
    <name type="scientific">Nocardia donostiensis</name>
    <dbReference type="NCBI Taxonomy" id="1538463"/>
    <lineage>
        <taxon>Bacteria</taxon>
        <taxon>Bacillati</taxon>
        <taxon>Actinomycetota</taxon>
        <taxon>Actinomycetes</taxon>
        <taxon>Mycobacteriales</taxon>
        <taxon>Nocardiaceae</taxon>
        <taxon>Nocardia</taxon>
    </lineage>
</organism>
<keyword evidence="1" id="KW-0472">Membrane</keyword>
<evidence type="ECO:0000313" key="2">
    <source>
        <dbReference type="EMBL" id="ONM49259.1"/>
    </source>
</evidence>
<keyword evidence="3" id="KW-1185">Reference proteome</keyword>
<name>A0A1W0BGY1_9NOCA</name>
<dbReference type="AlphaFoldDB" id="A0A1W0BGY1"/>
<proteinExistence type="predicted"/>
<dbReference type="Proteomes" id="UP000188836">
    <property type="component" value="Unassembled WGS sequence"/>
</dbReference>
<evidence type="ECO:0000256" key="1">
    <source>
        <dbReference type="SAM" id="Phobius"/>
    </source>
</evidence>
<feature type="transmembrane region" description="Helical" evidence="1">
    <location>
        <begin position="147"/>
        <end position="165"/>
    </location>
</feature>
<dbReference type="EMBL" id="MUMY01000005">
    <property type="protein sequence ID" value="ONM49259.1"/>
    <property type="molecule type" value="Genomic_DNA"/>
</dbReference>
<gene>
    <name evidence="2" type="ORF">B0T46_07655</name>
</gene>
<dbReference type="Pfam" id="PF13787">
    <property type="entry name" value="HXXEE"/>
    <property type="match status" value="1"/>
</dbReference>
<evidence type="ECO:0008006" key="4">
    <source>
        <dbReference type="Google" id="ProtNLM"/>
    </source>
</evidence>
<comment type="caution">
    <text evidence="2">The sequence shown here is derived from an EMBL/GenBank/DDBJ whole genome shotgun (WGS) entry which is preliminary data.</text>
</comment>
<keyword evidence="1" id="KW-0812">Transmembrane</keyword>
<evidence type="ECO:0000313" key="3">
    <source>
        <dbReference type="Proteomes" id="UP000188836"/>
    </source>
</evidence>
<protein>
    <recommendedName>
        <fullName evidence="4">HXXEE domain-containing protein</fullName>
    </recommendedName>
</protein>
<reference evidence="2 3" key="1">
    <citation type="journal article" date="2016" name="Antonie Van Leeuwenhoek">
        <title>Nocardia donostiensis sp. nov., isolated from human respiratory specimens.</title>
        <authorList>
            <person name="Ercibengoa M."/>
            <person name="Bell M."/>
            <person name="Marimon J.M."/>
            <person name="Humrighouse B."/>
            <person name="Klenk H.P."/>
            <person name="Potter G."/>
            <person name="Perez-Trallero E."/>
        </authorList>
    </citation>
    <scope>NUCLEOTIDE SEQUENCE [LARGE SCALE GENOMIC DNA]</scope>
    <source>
        <strain evidence="2 3">X1655</strain>
    </source>
</reference>
<accession>A0A1W0BGY1</accession>
<dbReference type="RefSeq" id="WP_077115788.1">
    <property type="nucleotide sequence ID" value="NZ_MUKP01000007.1"/>
</dbReference>